<evidence type="ECO:0000256" key="1">
    <source>
        <dbReference type="SAM" id="MobiDB-lite"/>
    </source>
</evidence>
<feature type="compositionally biased region" description="Basic and acidic residues" evidence="1">
    <location>
        <begin position="1"/>
        <end position="49"/>
    </location>
</feature>
<accession>A0ABY1NBH8</accession>
<keyword evidence="3" id="KW-1185">Reference proteome</keyword>
<evidence type="ECO:0000313" key="3">
    <source>
        <dbReference type="Proteomes" id="UP001157915"/>
    </source>
</evidence>
<comment type="caution">
    <text evidence="2">The sequence shown here is derived from an EMBL/GenBank/DDBJ whole genome shotgun (WGS) entry which is preliminary data.</text>
</comment>
<feature type="region of interest" description="Disordered" evidence="1">
    <location>
        <begin position="1"/>
        <end position="55"/>
    </location>
</feature>
<dbReference type="RefSeq" id="WP_283411306.1">
    <property type="nucleotide sequence ID" value="NZ_FXUA01000001.1"/>
</dbReference>
<dbReference type="EMBL" id="FXUA01000001">
    <property type="protein sequence ID" value="SMP05655.1"/>
    <property type="molecule type" value="Genomic_DNA"/>
</dbReference>
<dbReference type="Proteomes" id="UP001157915">
    <property type="component" value="Unassembled WGS sequence"/>
</dbReference>
<evidence type="ECO:0000313" key="2">
    <source>
        <dbReference type="EMBL" id="SMP05655.1"/>
    </source>
</evidence>
<proteinExistence type="predicted"/>
<sequence length="55" mass="6511">MKPDSDKNRRIPKDKEDIKVTPFGTKKEKRDVPDQVPREEFTEDQPNREKSKKGN</sequence>
<organism evidence="2 3">
    <name type="scientific">Algoriphagus winogradskyi</name>
    <dbReference type="NCBI Taxonomy" id="237017"/>
    <lineage>
        <taxon>Bacteria</taxon>
        <taxon>Pseudomonadati</taxon>
        <taxon>Bacteroidota</taxon>
        <taxon>Cytophagia</taxon>
        <taxon>Cytophagales</taxon>
        <taxon>Cyclobacteriaceae</taxon>
        <taxon>Algoriphagus</taxon>
    </lineage>
</organism>
<reference evidence="2 3" key="1">
    <citation type="submission" date="2017-05" db="EMBL/GenBank/DDBJ databases">
        <authorList>
            <person name="Varghese N."/>
            <person name="Submissions S."/>
        </authorList>
    </citation>
    <scope>NUCLEOTIDE SEQUENCE [LARGE SCALE GENOMIC DNA]</scope>
    <source>
        <strain evidence="2 3">DSM 15360</strain>
    </source>
</reference>
<gene>
    <name evidence="2" type="ORF">SAMN06265367_101365</name>
</gene>
<name>A0ABY1NBH8_9BACT</name>
<protein>
    <submittedName>
        <fullName evidence="2">Uncharacterized protein</fullName>
    </submittedName>
</protein>